<dbReference type="AlphaFoldDB" id="A0A2Z2Q6G1"/>
<sequence length="115" mass="13298">MRQGVKQHRRVTRSKRWEAPDFVCKIAPRVGHPRRGFTEMTISIEQHIEELRLEAREPATRCERPQIGAELGLALAELAVITTEQGATSARSLLSRRLTSYRRRQPFRLMRSAHP</sequence>
<accession>A0A2Z2Q6G1</accession>
<reference evidence="1" key="1">
    <citation type="submission" date="2016-10" db="EMBL/GenBank/DDBJ databases">
        <title>Agrobacterium Ti plasmids: Classification based on T-DNA and Vir regions organization.</title>
        <authorList>
            <person name="Nabi N."/>
            <person name="Vial L."/>
            <person name="Ben Hafsa A."/>
            <person name="Chapulliot D."/>
            <person name="Berard A."/>
            <person name="Chauveau A."/>
            <person name="Le Paslier M.-C."/>
            <person name="Harzallah Skhiri F."/>
            <person name="Brunel D."/>
            <person name="Nesme X."/>
            <person name="Chaouachi M."/>
        </authorList>
    </citation>
    <scope>NUCLEOTIDE SEQUENCE</scope>
    <source>
        <strain evidence="1">CFBP2681</strain>
        <plasmid evidence="1">pTi_CFBP2681</plasmid>
    </source>
</reference>
<proteinExistence type="predicted"/>
<evidence type="ECO:0000313" key="1">
    <source>
        <dbReference type="EMBL" id="ASK49612.1"/>
    </source>
</evidence>
<dbReference type="EMBL" id="KY000075">
    <property type="protein sequence ID" value="ASK49612.1"/>
    <property type="molecule type" value="Genomic_DNA"/>
</dbReference>
<protein>
    <submittedName>
        <fullName evidence="1">Uncharacterized protein</fullName>
    </submittedName>
</protein>
<organism evidence="1">
    <name type="scientific">Agrobacterium vitis</name>
    <name type="common">Rhizobium vitis</name>
    <dbReference type="NCBI Taxonomy" id="373"/>
    <lineage>
        <taxon>Bacteria</taxon>
        <taxon>Pseudomonadati</taxon>
        <taxon>Pseudomonadota</taxon>
        <taxon>Alphaproteobacteria</taxon>
        <taxon>Hyphomicrobiales</taxon>
        <taxon>Rhizobiaceae</taxon>
        <taxon>Rhizobium/Agrobacterium group</taxon>
        <taxon>Agrobacterium</taxon>
    </lineage>
</organism>
<name>A0A2Z2Q6G1_AGRVI</name>
<geneLocation type="plasmid" evidence="1">
    <name>pTi_CFBP2681</name>
</geneLocation>
<keyword evidence="1" id="KW-0614">Plasmid</keyword>